<keyword evidence="1" id="KW-1133">Transmembrane helix</keyword>
<feature type="transmembrane region" description="Helical" evidence="1">
    <location>
        <begin position="20"/>
        <end position="41"/>
    </location>
</feature>
<reference evidence="3" key="1">
    <citation type="journal article" date="2021" name="Genome Biol. Evol.">
        <title>The assembled and annotated genome of the fairy-ring fungus Marasmius oreades.</title>
        <authorList>
            <person name="Hiltunen M."/>
            <person name="Ament-Velasquez S.L."/>
            <person name="Johannesson H."/>
        </authorList>
    </citation>
    <scope>NUCLEOTIDE SEQUENCE</scope>
    <source>
        <strain evidence="3">03SP1</strain>
    </source>
</reference>
<feature type="transmembrane region" description="Helical" evidence="1">
    <location>
        <begin position="208"/>
        <end position="230"/>
    </location>
</feature>
<evidence type="ECO:0000256" key="1">
    <source>
        <dbReference type="SAM" id="Phobius"/>
    </source>
</evidence>
<comment type="caution">
    <text evidence="3">The sequence shown here is derived from an EMBL/GenBank/DDBJ whole genome shotgun (WGS) entry which is preliminary data.</text>
</comment>
<keyword evidence="1" id="KW-0812">Transmembrane</keyword>
<dbReference type="GeneID" id="66072693"/>
<organism evidence="3 4">
    <name type="scientific">Marasmius oreades</name>
    <name type="common">fairy-ring Marasmius</name>
    <dbReference type="NCBI Taxonomy" id="181124"/>
    <lineage>
        <taxon>Eukaryota</taxon>
        <taxon>Fungi</taxon>
        <taxon>Dikarya</taxon>
        <taxon>Basidiomycota</taxon>
        <taxon>Agaricomycotina</taxon>
        <taxon>Agaricomycetes</taxon>
        <taxon>Agaricomycetidae</taxon>
        <taxon>Agaricales</taxon>
        <taxon>Marasmiineae</taxon>
        <taxon>Marasmiaceae</taxon>
        <taxon>Marasmius</taxon>
    </lineage>
</organism>
<feature type="transmembrane region" description="Helical" evidence="1">
    <location>
        <begin position="123"/>
        <end position="145"/>
    </location>
</feature>
<feature type="transmembrane region" description="Helical" evidence="1">
    <location>
        <begin position="165"/>
        <end position="187"/>
    </location>
</feature>
<dbReference type="KEGG" id="more:E1B28_003617"/>
<protein>
    <recommendedName>
        <fullName evidence="2">DUF6534 domain-containing protein</fullName>
    </recommendedName>
</protein>
<dbReference type="OrthoDB" id="3223377at2759"/>
<keyword evidence="1" id="KW-0472">Membrane</keyword>
<dbReference type="Proteomes" id="UP001049176">
    <property type="component" value="Chromosome 11"/>
</dbReference>
<dbReference type="RefSeq" id="XP_043002574.1">
    <property type="nucleotide sequence ID" value="XM_043160617.1"/>
</dbReference>
<dbReference type="Pfam" id="PF20152">
    <property type="entry name" value="DUF6534"/>
    <property type="match status" value="1"/>
</dbReference>
<dbReference type="PANTHER" id="PTHR40465:SF1">
    <property type="entry name" value="DUF6534 DOMAIN-CONTAINING PROTEIN"/>
    <property type="match status" value="1"/>
</dbReference>
<proteinExistence type="predicted"/>
<feature type="transmembrane region" description="Helical" evidence="1">
    <location>
        <begin position="48"/>
        <end position="68"/>
    </location>
</feature>
<dbReference type="EMBL" id="CM032191">
    <property type="protein sequence ID" value="KAG7086103.1"/>
    <property type="molecule type" value="Genomic_DNA"/>
</dbReference>
<dbReference type="InterPro" id="IPR045339">
    <property type="entry name" value="DUF6534"/>
</dbReference>
<keyword evidence="4" id="KW-1185">Reference proteome</keyword>
<gene>
    <name evidence="3" type="ORF">E1B28_003617</name>
</gene>
<dbReference type="AlphaFoldDB" id="A0A9P7UKV8"/>
<sequence>MLSERYVPVNPLATAGFHVIGYFLNWGLFGALCVQVFLYYWAFPKDKLFLKLVVYGLFALDIIQTALITKDAFFKFGTHFGNVTIFASLENLWFSVFVINATSGAIVQLFFAYRISVLSKSRIVATLVALLAVAGCAAGITSGVRAKISRVDNLSAIAFGTKTEFSVWLSISAACDIVITACIVTILSRNRGNGLKKTDDTIRKIIWVTVETGTLTTLVAILTMALTIAFPEKALCTILMDIIGKIYSNNFLVILNRRMMIVDGRSIVTQSETQQDSFCFSSPNTNRSATSETITEVKIEQQVWPKNNDSKEEDM</sequence>
<dbReference type="PANTHER" id="PTHR40465">
    <property type="entry name" value="CHROMOSOME 1, WHOLE GENOME SHOTGUN SEQUENCE"/>
    <property type="match status" value="1"/>
</dbReference>
<evidence type="ECO:0000313" key="3">
    <source>
        <dbReference type="EMBL" id="KAG7086103.1"/>
    </source>
</evidence>
<feature type="transmembrane region" description="Helical" evidence="1">
    <location>
        <begin position="92"/>
        <end position="111"/>
    </location>
</feature>
<name>A0A9P7UKV8_9AGAR</name>
<accession>A0A9P7UKV8</accession>
<feature type="domain" description="DUF6534" evidence="2">
    <location>
        <begin position="172"/>
        <end position="259"/>
    </location>
</feature>
<evidence type="ECO:0000313" key="4">
    <source>
        <dbReference type="Proteomes" id="UP001049176"/>
    </source>
</evidence>
<evidence type="ECO:0000259" key="2">
    <source>
        <dbReference type="Pfam" id="PF20152"/>
    </source>
</evidence>